<keyword evidence="3" id="KW-1185">Reference proteome</keyword>
<organism evidence="2 3">
    <name type="scientific">Kribbella pratensis</name>
    <dbReference type="NCBI Taxonomy" id="2512112"/>
    <lineage>
        <taxon>Bacteria</taxon>
        <taxon>Bacillati</taxon>
        <taxon>Actinomycetota</taxon>
        <taxon>Actinomycetes</taxon>
        <taxon>Propionibacteriales</taxon>
        <taxon>Kribbellaceae</taxon>
        <taxon>Kribbella</taxon>
    </lineage>
</organism>
<dbReference type="EMBL" id="SODP01000003">
    <property type="protein sequence ID" value="TDW65630.1"/>
    <property type="molecule type" value="Genomic_DNA"/>
</dbReference>
<proteinExistence type="predicted"/>
<dbReference type="AlphaFoldDB" id="A0A4R8BV51"/>
<dbReference type="Proteomes" id="UP000295146">
    <property type="component" value="Unassembled WGS sequence"/>
</dbReference>
<dbReference type="InterPro" id="IPR009061">
    <property type="entry name" value="DNA-bd_dom_put_sf"/>
</dbReference>
<feature type="region of interest" description="Disordered" evidence="1">
    <location>
        <begin position="40"/>
        <end position="78"/>
    </location>
</feature>
<gene>
    <name evidence="2" type="ORF">EV653_5641</name>
</gene>
<dbReference type="RefSeq" id="WP_134106968.1">
    <property type="nucleotide sequence ID" value="NZ_SODP01000003.1"/>
</dbReference>
<name>A0A4R8BV51_9ACTN</name>
<evidence type="ECO:0000313" key="2">
    <source>
        <dbReference type="EMBL" id="TDW65630.1"/>
    </source>
</evidence>
<protein>
    <submittedName>
        <fullName evidence="2">AlpA family transcriptional regulator</fullName>
    </submittedName>
</protein>
<reference evidence="2 3" key="1">
    <citation type="submission" date="2019-03" db="EMBL/GenBank/DDBJ databases">
        <title>Genomic Encyclopedia of Type Strains, Phase III (KMG-III): the genomes of soil and plant-associated and newly described type strains.</title>
        <authorList>
            <person name="Whitman W."/>
        </authorList>
    </citation>
    <scope>NUCLEOTIDE SEQUENCE [LARGE SCALE GENOMIC DNA]</scope>
    <source>
        <strain evidence="2 3">VKM Ac-2573</strain>
    </source>
</reference>
<evidence type="ECO:0000256" key="1">
    <source>
        <dbReference type="SAM" id="MobiDB-lite"/>
    </source>
</evidence>
<dbReference type="OrthoDB" id="9800864at2"/>
<sequence>MGKSEGELPADWWMTDDVATFLGVSGSTVRAYITRHQMPEPDRMFGRSPGWRPETIKTWHQSRPRKSQKGKQATTGAR</sequence>
<feature type="compositionally biased region" description="Basic residues" evidence="1">
    <location>
        <begin position="60"/>
        <end position="69"/>
    </location>
</feature>
<evidence type="ECO:0000313" key="3">
    <source>
        <dbReference type="Proteomes" id="UP000295146"/>
    </source>
</evidence>
<dbReference type="SUPFAM" id="SSF46955">
    <property type="entry name" value="Putative DNA-binding domain"/>
    <property type="match status" value="1"/>
</dbReference>
<comment type="caution">
    <text evidence="2">The sequence shown here is derived from an EMBL/GenBank/DDBJ whole genome shotgun (WGS) entry which is preliminary data.</text>
</comment>
<accession>A0A4R8BV51</accession>